<evidence type="ECO:0000256" key="1">
    <source>
        <dbReference type="ARBA" id="ARBA00023125"/>
    </source>
</evidence>
<dbReference type="OrthoDB" id="12009at2157"/>
<evidence type="ECO:0000313" key="3">
    <source>
        <dbReference type="EMBL" id="QLH07600.1"/>
    </source>
</evidence>
<accession>A0A7D5R479</accession>
<keyword evidence="4" id="KW-1185">Reference proteome</keyword>
<dbReference type="EMBL" id="CP026995">
    <property type="protein sequence ID" value="QLH07600.1"/>
    <property type="molecule type" value="Genomic_DNA"/>
</dbReference>
<dbReference type="Proteomes" id="UP000509478">
    <property type="component" value="Chromosome"/>
</dbReference>
<proteinExistence type="predicted"/>
<organism evidence="3 4">
    <name type="scientific">Nitrosopumilus ureiphilus</name>
    <dbReference type="NCBI Taxonomy" id="1470067"/>
    <lineage>
        <taxon>Archaea</taxon>
        <taxon>Nitrososphaerota</taxon>
        <taxon>Nitrososphaeria</taxon>
        <taxon>Nitrosopumilales</taxon>
        <taxon>Nitrosopumilaceae</taxon>
        <taxon>Nitrosopumilus</taxon>
    </lineage>
</organism>
<dbReference type="RefSeq" id="WP_179371476.1">
    <property type="nucleotide sequence ID" value="NZ_CP026995.1"/>
</dbReference>
<dbReference type="InterPro" id="IPR010095">
    <property type="entry name" value="Cas12f1-like_TNB"/>
</dbReference>
<feature type="domain" description="Cas12f1-like TNB" evidence="2">
    <location>
        <begin position="282"/>
        <end position="348"/>
    </location>
</feature>
<dbReference type="KEGG" id="nue:C5F50_11360"/>
<dbReference type="Pfam" id="PF07282">
    <property type="entry name" value="Cas12f1-like_TNB"/>
    <property type="match status" value="1"/>
</dbReference>
<dbReference type="GeneID" id="56068720"/>
<name>A0A7D5R479_9ARCH</name>
<evidence type="ECO:0000313" key="4">
    <source>
        <dbReference type="Proteomes" id="UP000509478"/>
    </source>
</evidence>
<dbReference type="GO" id="GO:0003677">
    <property type="term" value="F:DNA binding"/>
    <property type="evidence" value="ECO:0007669"/>
    <property type="project" value="UniProtKB-KW"/>
</dbReference>
<reference evidence="3 4" key="1">
    <citation type="submission" date="2018-02" db="EMBL/GenBank/DDBJ databases">
        <title>Complete genome of Nitrosopumilus ureaphilus PS0.</title>
        <authorList>
            <person name="Qin W."/>
            <person name="Zheng Y."/>
            <person name="Stahl D.A."/>
        </authorList>
    </citation>
    <scope>NUCLEOTIDE SEQUENCE [LARGE SCALE GENOMIC DNA]</scope>
    <source>
        <strain evidence="3 4">PS0</strain>
    </source>
</reference>
<dbReference type="NCBIfam" id="TIGR01766">
    <property type="entry name" value="IS200/IS605 family accessory protein TnpB-like domain"/>
    <property type="match status" value="1"/>
</dbReference>
<dbReference type="AlphaFoldDB" id="A0A7D5R479"/>
<protein>
    <recommendedName>
        <fullName evidence="2">Cas12f1-like TNB domain-containing protein</fullName>
    </recommendedName>
</protein>
<keyword evidence="1" id="KW-0238">DNA-binding</keyword>
<dbReference type="NCBIfam" id="NF040570">
    <property type="entry name" value="guided_TnpB"/>
    <property type="match status" value="1"/>
</dbReference>
<gene>
    <name evidence="3" type="ORF">C5F50_11360</name>
</gene>
<sequence>MKAIKSIKQNVPQNHDLDSMMETFRKMVNHCIRIGLENNCSTLKRLSMLSYHELSRYDILSSYKLNAISQACGRLSQMKQSIKRGRKTKSPFVRKQYLTNCYGIKINGSLLSIPFKYHQSVNILLNNHTLKILSDPTMTVHSFSLTTLNISLYISKEIEEIECTKIVGIDRNLRNVTCGNDSLVTFYKTNKLLSIKQNTIHARAGFKRNDHRKKRQYYKNLQQRLQNRTRQFIHKISKDIVNHAVKTKSAIAFEDLKGIRKLYRKGNGQGNKYRRKLNGWQFYELQRQMEYKALWIEIPVVFVDLKRTSKLCPICGKRIQEDRQNRRKLLCTNCGKSMDKDVVASMNIAHKAWSRFNHARGDTGEATSELFSRMMEPKSLNYDGVEIQIVDVSKSRSP</sequence>
<evidence type="ECO:0000259" key="2">
    <source>
        <dbReference type="Pfam" id="PF07282"/>
    </source>
</evidence>